<name>M5U6G7_9BACT</name>
<reference evidence="1 2" key="1">
    <citation type="journal article" date="2013" name="Mar. Genomics">
        <title>Expression of sulfatases in Rhodopirellula baltica and the diversity of sulfatases in the genus Rhodopirellula.</title>
        <authorList>
            <person name="Wegner C.E."/>
            <person name="Richter-Heitmann T."/>
            <person name="Klindworth A."/>
            <person name="Klockow C."/>
            <person name="Richter M."/>
            <person name="Achstetter T."/>
            <person name="Glockner F.O."/>
            <person name="Harder J."/>
        </authorList>
    </citation>
    <scope>NUCLEOTIDE SEQUENCE [LARGE SCALE GENOMIC DNA]</scope>
    <source>
        <strain evidence="1 2">SM41</strain>
    </source>
</reference>
<organism evidence="1 2">
    <name type="scientific">Rhodopirellula sallentina SM41</name>
    <dbReference type="NCBI Taxonomy" id="1263870"/>
    <lineage>
        <taxon>Bacteria</taxon>
        <taxon>Pseudomonadati</taxon>
        <taxon>Planctomycetota</taxon>
        <taxon>Planctomycetia</taxon>
        <taxon>Pirellulales</taxon>
        <taxon>Pirellulaceae</taxon>
        <taxon>Rhodopirellula</taxon>
    </lineage>
</organism>
<evidence type="ECO:0000313" key="1">
    <source>
        <dbReference type="EMBL" id="EMI53461.1"/>
    </source>
</evidence>
<dbReference type="EMBL" id="ANOH01000350">
    <property type="protein sequence ID" value="EMI53461.1"/>
    <property type="molecule type" value="Genomic_DNA"/>
</dbReference>
<sequence length="44" mass="5077">MFEGFVGLGFMSSRHRVHKISTFIRALLRRSTFVAGYRAVDLFV</sequence>
<gene>
    <name evidence="1" type="ORF">RSSM_05077</name>
</gene>
<proteinExistence type="predicted"/>
<evidence type="ECO:0000313" key="2">
    <source>
        <dbReference type="Proteomes" id="UP000011885"/>
    </source>
</evidence>
<comment type="caution">
    <text evidence="1">The sequence shown here is derived from an EMBL/GenBank/DDBJ whole genome shotgun (WGS) entry which is preliminary data.</text>
</comment>
<dbReference type="AlphaFoldDB" id="M5U6G7"/>
<dbReference type="PATRIC" id="fig|1263870.3.peg.5369"/>
<accession>M5U6G7</accession>
<protein>
    <submittedName>
        <fullName evidence="1">Uncharacterized protein</fullName>
    </submittedName>
</protein>
<dbReference type="Proteomes" id="UP000011885">
    <property type="component" value="Unassembled WGS sequence"/>
</dbReference>
<keyword evidence="2" id="KW-1185">Reference proteome</keyword>